<organism evidence="1 2">
    <name type="scientific">Discina gigas</name>
    <dbReference type="NCBI Taxonomy" id="1032678"/>
    <lineage>
        <taxon>Eukaryota</taxon>
        <taxon>Fungi</taxon>
        <taxon>Dikarya</taxon>
        <taxon>Ascomycota</taxon>
        <taxon>Pezizomycotina</taxon>
        <taxon>Pezizomycetes</taxon>
        <taxon>Pezizales</taxon>
        <taxon>Discinaceae</taxon>
        <taxon>Discina</taxon>
    </lineage>
</organism>
<keyword evidence="2" id="KW-1185">Reference proteome</keyword>
<reference evidence="1 2" key="1">
    <citation type="submission" date="2024-02" db="EMBL/GenBank/DDBJ databases">
        <title>Discinaceae phylogenomics.</title>
        <authorList>
            <person name="Dirks A.C."/>
            <person name="James T.Y."/>
        </authorList>
    </citation>
    <scope>NUCLEOTIDE SEQUENCE [LARGE SCALE GENOMIC DNA]</scope>
    <source>
        <strain evidence="1 2">ACD0624</strain>
    </source>
</reference>
<evidence type="ECO:0000313" key="2">
    <source>
        <dbReference type="Proteomes" id="UP001447188"/>
    </source>
</evidence>
<name>A0ABR3G3U4_9PEZI</name>
<accession>A0ABR3G3U4</accession>
<proteinExistence type="predicted"/>
<dbReference type="Proteomes" id="UP001447188">
    <property type="component" value="Unassembled WGS sequence"/>
</dbReference>
<dbReference type="EMBL" id="JBBBZM010000483">
    <property type="protein sequence ID" value="KAL0630599.1"/>
    <property type="molecule type" value="Genomic_DNA"/>
</dbReference>
<sequence>MSLRYLNEAQKDVFNNTLPRFVNKDDFSAALHQVGTAKPPSPNPGGLTSLWYVYTNETARLKKEAAAAA</sequence>
<gene>
    <name evidence="1" type="ORF">Q9L58_010554</name>
</gene>
<evidence type="ECO:0000313" key="1">
    <source>
        <dbReference type="EMBL" id="KAL0630599.1"/>
    </source>
</evidence>
<feature type="non-terminal residue" evidence="1">
    <location>
        <position position="69"/>
    </location>
</feature>
<comment type="caution">
    <text evidence="1">The sequence shown here is derived from an EMBL/GenBank/DDBJ whole genome shotgun (WGS) entry which is preliminary data.</text>
</comment>
<protein>
    <submittedName>
        <fullName evidence="1">Uncharacterized protein</fullName>
    </submittedName>
</protein>